<evidence type="ECO:0000259" key="9">
    <source>
        <dbReference type="Pfam" id="PF02782"/>
    </source>
</evidence>
<evidence type="ECO:0000256" key="5">
    <source>
        <dbReference type="ARBA" id="ARBA00022777"/>
    </source>
</evidence>
<dbReference type="PANTHER" id="PTHR43095">
    <property type="entry name" value="SUGAR KINASE"/>
    <property type="match status" value="1"/>
</dbReference>
<reference evidence="10 11" key="1">
    <citation type="submission" date="2020-04" db="EMBL/GenBank/DDBJ databases">
        <title>MicrobeNet Type strains.</title>
        <authorList>
            <person name="Nicholson A.C."/>
        </authorList>
    </citation>
    <scope>NUCLEOTIDE SEQUENCE [LARGE SCALE GENOMIC DNA]</scope>
    <source>
        <strain evidence="10 11">ATCC BAA-14</strain>
    </source>
</reference>
<dbReference type="GO" id="GO:0019301">
    <property type="term" value="P:rhamnose catabolic process"/>
    <property type="evidence" value="ECO:0007669"/>
    <property type="project" value="InterPro"/>
</dbReference>
<evidence type="ECO:0000313" key="11">
    <source>
        <dbReference type="Proteomes" id="UP000563898"/>
    </source>
</evidence>
<dbReference type="CDD" id="cd07771">
    <property type="entry name" value="ASKHA_NBD_FGGY_RhaB-like"/>
    <property type="match status" value="1"/>
</dbReference>
<dbReference type="PANTHER" id="PTHR43095:SF5">
    <property type="entry name" value="XYLULOSE KINASE"/>
    <property type="match status" value="1"/>
</dbReference>
<evidence type="ECO:0000256" key="2">
    <source>
        <dbReference type="ARBA" id="ARBA00022629"/>
    </source>
</evidence>
<dbReference type="GO" id="GO:0008993">
    <property type="term" value="F:rhamnulokinase activity"/>
    <property type="evidence" value="ECO:0007669"/>
    <property type="project" value="InterPro"/>
</dbReference>
<evidence type="ECO:0000256" key="7">
    <source>
        <dbReference type="ARBA" id="ARBA00023308"/>
    </source>
</evidence>
<dbReference type="GO" id="GO:0005524">
    <property type="term" value="F:ATP binding"/>
    <property type="evidence" value="ECO:0007669"/>
    <property type="project" value="UniProtKB-KW"/>
</dbReference>
<keyword evidence="4" id="KW-0547">Nucleotide-binding</keyword>
<sequence>MRAASGQVAAIDLGATSGRVMVADIAPGRIELEQAARFANTPVHLFDGSRTALHWDLPGLFGAACAGLAEAGRHSDRLVGIGVDSWAVDYGLMRNGRLLGVPHHYRDPRSASGVEAVHEIIEPAELYRRNGLQFLPFTTVYQLAADHAAGLLDIADSALLIPDLIGYWLTGERATERTNASTTGLLGVDGSWDRSLTRQLSLPDNLFPDLTEPGRSLGGVLPEIATPLGLPSSVSVTTVASHDTASAIAAIPMDPDSSAYISCGTWGLVGVETTAPVLSEAAREANFTNEVGVENTTRFLRNVMGLWLLSETVRRFRRDGMRADLDELLAGAASVSEPVEVFDTDDPMFLAPGNMPERIGRWYRDRGLRAPRGPAELVRAIVDSLAAAFAETVRVAAELSGTGVDRIHLVGGGAQNRLLCQLTADRSGLPVLAGPVEATALGNVLLTARAHGLLDGELHALREFVARNVSVQRFLPRVGTAPSFDLAGA</sequence>
<keyword evidence="3" id="KW-0808">Transferase</keyword>
<organism evidence="10 11">
    <name type="scientific">Gordonia polyisoprenivorans</name>
    <dbReference type="NCBI Taxonomy" id="84595"/>
    <lineage>
        <taxon>Bacteria</taxon>
        <taxon>Bacillati</taxon>
        <taxon>Actinomycetota</taxon>
        <taxon>Actinomycetes</taxon>
        <taxon>Mycobacteriales</taxon>
        <taxon>Gordoniaceae</taxon>
        <taxon>Gordonia</taxon>
    </lineage>
</organism>
<dbReference type="SUPFAM" id="SSF53067">
    <property type="entry name" value="Actin-like ATPase domain"/>
    <property type="match status" value="2"/>
</dbReference>
<evidence type="ECO:0000313" key="10">
    <source>
        <dbReference type="EMBL" id="NKY01064.1"/>
    </source>
</evidence>
<keyword evidence="7" id="KW-0684">Rhamnose metabolism</keyword>
<accession>A0A846WHD6</accession>
<evidence type="ECO:0000256" key="6">
    <source>
        <dbReference type="ARBA" id="ARBA00022840"/>
    </source>
</evidence>
<feature type="domain" description="Carbohydrate kinase FGGY C-terminal" evidence="9">
    <location>
        <begin position="259"/>
        <end position="450"/>
    </location>
</feature>
<dbReference type="Proteomes" id="UP000563898">
    <property type="component" value="Unassembled WGS sequence"/>
</dbReference>
<dbReference type="AlphaFoldDB" id="A0A846WHD6"/>
<dbReference type="Gene3D" id="3.30.420.40">
    <property type="match status" value="2"/>
</dbReference>
<keyword evidence="5 10" id="KW-0418">Kinase</keyword>
<evidence type="ECO:0000256" key="1">
    <source>
        <dbReference type="ARBA" id="ARBA00009156"/>
    </source>
</evidence>
<dbReference type="InterPro" id="IPR043129">
    <property type="entry name" value="ATPase_NBD"/>
</dbReference>
<comment type="similarity">
    <text evidence="1">Belongs to the FGGY kinase family.</text>
</comment>
<evidence type="ECO:0000256" key="4">
    <source>
        <dbReference type="ARBA" id="ARBA00022741"/>
    </source>
</evidence>
<keyword evidence="6" id="KW-0067">ATP-binding</keyword>
<dbReference type="InterPro" id="IPR018484">
    <property type="entry name" value="FGGY_N"/>
</dbReference>
<evidence type="ECO:0000256" key="3">
    <source>
        <dbReference type="ARBA" id="ARBA00022679"/>
    </source>
</evidence>
<dbReference type="InterPro" id="IPR050406">
    <property type="entry name" value="FGGY_Carb_Kinase"/>
</dbReference>
<dbReference type="InterPro" id="IPR018485">
    <property type="entry name" value="FGGY_C"/>
</dbReference>
<dbReference type="InterPro" id="IPR013449">
    <property type="entry name" value="Rhamnulokinase"/>
</dbReference>
<gene>
    <name evidence="10" type="ORF">HGA05_05710</name>
</gene>
<dbReference type="Pfam" id="PF02782">
    <property type="entry name" value="FGGY_C"/>
    <property type="match status" value="1"/>
</dbReference>
<evidence type="ECO:0000259" key="8">
    <source>
        <dbReference type="Pfam" id="PF00370"/>
    </source>
</evidence>
<proteinExistence type="inferred from homology"/>
<comment type="caution">
    <text evidence="10">The sequence shown here is derived from an EMBL/GenBank/DDBJ whole genome shotgun (WGS) entry which is preliminary data.</text>
</comment>
<keyword evidence="2" id="KW-0119">Carbohydrate metabolism</keyword>
<dbReference type="RefSeq" id="WP_006369040.1">
    <property type="nucleotide sequence ID" value="NZ_JAAXPC010000002.1"/>
</dbReference>
<protein>
    <submittedName>
        <fullName evidence="10">Rhamnulokinase</fullName>
    </submittedName>
</protein>
<name>A0A846WHD6_9ACTN</name>
<feature type="domain" description="Carbohydrate kinase FGGY N-terminal" evidence="8">
    <location>
        <begin position="9"/>
        <end position="247"/>
    </location>
</feature>
<dbReference type="Pfam" id="PF00370">
    <property type="entry name" value="FGGY_N"/>
    <property type="match status" value="1"/>
</dbReference>
<dbReference type="GO" id="GO:0042732">
    <property type="term" value="P:D-xylose metabolic process"/>
    <property type="evidence" value="ECO:0007669"/>
    <property type="project" value="UniProtKB-KW"/>
</dbReference>
<dbReference type="EMBL" id="JAAXPC010000002">
    <property type="protein sequence ID" value="NKY01064.1"/>
    <property type="molecule type" value="Genomic_DNA"/>
</dbReference>
<keyword evidence="2" id="KW-0859">Xylose metabolism</keyword>